<dbReference type="GO" id="GO:0003700">
    <property type="term" value="F:DNA-binding transcription factor activity"/>
    <property type="evidence" value="ECO:0007669"/>
    <property type="project" value="InterPro"/>
</dbReference>
<dbReference type="InterPro" id="IPR002872">
    <property type="entry name" value="Proline_DH_dom"/>
</dbReference>
<dbReference type="PIRSF" id="PIRSF000197">
    <property type="entry name" value="Bifunct_PutA"/>
    <property type="match status" value="1"/>
</dbReference>
<dbReference type="InterPro" id="IPR016163">
    <property type="entry name" value="Ald_DH_C"/>
</dbReference>
<comment type="catalytic activity">
    <reaction evidence="5">
        <text>L-glutamate 5-semialdehyde + NAD(+) + H2O = L-glutamate + NADH + 2 H(+)</text>
        <dbReference type="Rhea" id="RHEA:30235"/>
        <dbReference type="ChEBI" id="CHEBI:15377"/>
        <dbReference type="ChEBI" id="CHEBI:15378"/>
        <dbReference type="ChEBI" id="CHEBI:29985"/>
        <dbReference type="ChEBI" id="CHEBI:57540"/>
        <dbReference type="ChEBI" id="CHEBI:57945"/>
        <dbReference type="ChEBI" id="CHEBI:58066"/>
        <dbReference type="EC" id="1.2.1.88"/>
    </reaction>
</comment>
<feature type="region of interest" description="Disordered" evidence="6">
    <location>
        <begin position="34"/>
        <end position="55"/>
    </location>
</feature>
<dbReference type="Proteomes" id="UP000247409">
    <property type="component" value="Unassembled WGS sequence"/>
</dbReference>
<dbReference type="EMBL" id="NBIV01000062">
    <property type="protein sequence ID" value="PXF45385.1"/>
    <property type="molecule type" value="Genomic_DNA"/>
</dbReference>
<feature type="compositionally biased region" description="Polar residues" evidence="6">
    <location>
        <begin position="34"/>
        <end position="45"/>
    </location>
</feature>
<evidence type="ECO:0000256" key="5">
    <source>
        <dbReference type="ARBA" id="ARBA00048142"/>
    </source>
</evidence>
<dbReference type="PANTHER" id="PTHR42862">
    <property type="entry name" value="DELTA-1-PYRROLINE-5-CARBOXYLATE DEHYDROGENASE 1, ISOFORM A-RELATED"/>
    <property type="match status" value="1"/>
</dbReference>
<dbReference type="PANTHER" id="PTHR42862:SF1">
    <property type="entry name" value="DELTA-1-PYRROLINE-5-CARBOXYLATE DEHYDROGENASE 2, ISOFORM A-RELATED"/>
    <property type="match status" value="1"/>
</dbReference>
<feature type="domain" description="Proline dehydrogenase" evidence="8">
    <location>
        <begin position="177"/>
        <end position="457"/>
    </location>
</feature>
<comment type="caution">
    <text evidence="9">The sequence shown here is derived from an EMBL/GenBank/DDBJ whole genome shotgun (WGS) entry which is preliminary data.</text>
</comment>
<evidence type="ECO:0000256" key="1">
    <source>
        <dbReference type="ARBA" id="ARBA00004786"/>
    </source>
</evidence>
<dbReference type="Gene3D" id="3.40.605.10">
    <property type="entry name" value="Aldehyde Dehydrogenase, Chain A, domain 1"/>
    <property type="match status" value="1"/>
</dbReference>
<dbReference type="SUPFAM" id="SSF53720">
    <property type="entry name" value="ALDH-like"/>
    <property type="match status" value="1"/>
</dbReference>
<dbReference type="STRING" id="448386.A0A2V3ITE1"/>
<sequence>MNAKRLAPCFLSRSFPSCARRAVLAPLRPLSKTLTQSGVEASASPSAYEDRDTPTTSHKLIESAVGLTREWADQSGNRGLAAKLADDEQAVSFIMKFTDRVMRPEKSPVAATMLTKLIQNDRLPGFLSALDRVLMAAAVPIASVLPTPVIESARLRMRQMVRPFVQIVDKVSFTDSSVSRNVNLLGEAVLGDEEAIHRLQEAMDLLKKPGVTYVSVKVSGVVSQLNPWDFEGSLDRVVSALRPLFEEAARSKPQVLINLDMEEYRDLDLTIAAFTTLLQEPQFQELDAGIVLQAYLPDAFPALQHLVKWANNRPGKGEIKIRLVKGANLAMEKVDAVIHGWEQAPYELKSDTDANYIRCLDWVLTPENTSRVRIGVASHNLFFLAYATLLAKERGVAHRVGFENLQGMTPAHTPMLSNQGHGMLLYTPVCRAEDFDVAISYLFRRFEETSCTGNFLRSMARLTPDSPAFKLEEHRFRAAALKKSVVSTSRRRSQIRPAPAAEMTMKGLTEGARFDNEPDTDPVLLSNRAWAKSVLSPALFRPITDQSEVRTIGAVDDVFGRARKAMKEWKASTGTPARRSLFGAIGDELARNRGELINAMVYEGLKTFPEADSEVSEAIDFATYYGIMGDRLPRDFEPFGTICVAAPWNFPVAIAAGGVLSALAAGNSVILKPSPLTPRCAEMLAECIWRAGVPRDVLQFVQVPEDEVGKHVITSADGVILTGASDTASLFRSWKNDIRLFAETSGKNSLVISPTADLDLAVSDLVKSAFSNTGQRCSAASLAICIGDVYSSDRFRRQLEDAARSIKVGLPNDISTNMGPLIQPPDEKLYRALTSLDANEEWLVKPRCLDAGGKGQLWTPGVRLGVRPGSWFHQTEVFGPVLGVMPAKNLDDALAIQNGNKYGLTGGFHSLDPDEIDHWTENVQVGNAYVNRGITGAIVQRQSFGGWKASVVGPGAKAGGPNYVNQLGYVRDVQDRNESWLASAVISDEKAWEYFSEEHDPSGLEYETNVIRYRPLDKIAIHVSEDANEFELLRVKAAVNLVGLPVVWSNGENPAQFIDRIEKLGVSRVRVVGEADSELRTAAAGTGIHVADQEVVSDGRFELLHYLREQSVSRTRHRFGNMATS</sequence>
<dbReference type="Pfam" id="PF00171">
    <property type="entry name" value="Aldedh"/>
    <property type="match status" value="1"/>
</dbReference>
<organism evidence="9 10">
    <name type="scientific">Gracilariopsis chorda</name>
    <dbReference type="NCBI Taxonomy" id="448386"/>
    <lineage>
        <taxon>Eukaryota</taxon>
        <taxon>Rhodophyta</taxon>
        <taxon>Florideophyceae</taxon>
        <taxon>Rhodymeniophycidae</taxon>
        <taxon>Gracilariales</taxon>
        <taxon>Gracilariaceae</taxon>
        <taxon>Gracilariopsis</taxon>
    </lineage>
</organism>
<dbReference type="Pfam" id="PF01619">
    <property type="entry name" value="Pro_dh"/>
    <property type="match status" value="1"/>
</dbReference>
<keyword evidence="3" id="KW-0560">Oxidoreductase</keyword>
<keyword evidence="10" id="KW-1185">Reference proteome</keyword>
<dbReference type="GO" id="GO:0009898">
    <property type="term" value="C:cytoplasmic side of plasma membrane"/>
    <property type="evidence" value="ECO:0007669"/>
    <property type="project" value="TreeGrafter"/>
</dbReference>
<evidence type="ECO:0000256" key="6">
    <source>
        <dbReference type="SAM" id="MobiDB-lite"/>
    </source>
</evidence>
<dbReference type="InterPro" id="IPR029041">
    <property type="entry name" value="FAD-linked_oxidoreductase-like"/>
</dbReference>
<dbReference type="GO" id="GO:0004657">
    <property type="term" value="F:proline dehydrogenase activity"/>
    <property type="evidence" value="ECO:0007669"/>
    <property type="project" value="InterPro"/>
</dbReference>
<reference evidence="9 10" key="1">
    <citation type="journal article" date="2018" name="Mol. Biol. Evol.">
        <title>Analysis of the draft genome of the red seaweed Gracilariopsis chorda provides insights into genome size evolution in Rhodophyta.</title>
        <authorList>
            <person name="Lee J."/>
            <person name="Yang E.C."/>
            <person name="Graf L."/>
            <person name="Yang J.H."/>
            <person name="Qiu H."/>
            <person name="Zel Zion U."/>
            <person name="Chan C.X."/>
            <person name="Stephens T.G."/>
            <person name="Weber A.P.M."/>
            <person name="Boo G.H."/>
            <person name="Boo S.M."/>
            <person name="Kim K.M."/>
            <person name="Shin Y."/>
            <person name="Jung M."/>
            <person name="Lee S.J."/>
            <person name="Yim H.S."/>
            <person name="Lee J.H."/>
            <person name="Bhattacharya D."/>
            <person name="Yoon H.S."/>
        </authorList>
    </citation>
    <scope>NUCLEOTIDE SEQUENCE [LARGE SCALE GENOMIC DNA]</scope>
    <source>
        <strain evidence="9 10">SKKU-2015</strain>
        <tissue evidence="9">Whole body</tissue>
    </source>
</reference>
<accession>A0A2V3ITE1</accession>
<evidence type="ECO:0000256" key="3">
    <source>
        <dbReference type="ARBA" id="ARBA00023002"/>
    </source>
</evidence>
<dbReference type="PROSITE" id="PS00070">
    <property type="entry name" value="ALDEHYDE_DEHYDR_CYS"/>
    <property type="match status" value="1"/>
</dbReference>
<evidence type="ECO:0000313" key="9">
    <source>
        <dbReference type="EMBL" id="PXF45385.1"/>
    </source>
</evidence>
<dbReference type="InterPro" id="IPR016162">
    <property type="entry name" value="Ald_DH_N"/>
</dbReference>
<dbReference type="GO" id="GO:0003842">
    <property type="term" value="F:L-glutamate gamma-semialdehyde dehydrogenase activity"/>
    <property type="evidence" value="ECO:0007669"/>
    <property type="project" value="UniProtKB-EC"/>
</dbReference>
<dbReference type="InterPro" id="IPR016160">
    <property type="entry name" value="Ald_DH_CS_CYS"/>
</dbReference>
<dbReference type="InterPro" id="IPR050485">
    <property type="entry name" value="Proline_metab_enzyme"/>
</dbReference>
<dbReference type="Gene3D" id="3.20.20.220">
    <property type="match status" value="1"/>
</dbReference>
<comment type="pathway">
    <text evidence="1">Amino-acid degradation; L-proline degradation into L-glutamate; L-glutamate from L-proline: step 2/2.</text>
</comment>
<dbReference type="AlphaFoldDB" id="A0A2V3ITE1"/>
<evidence type="ECO:0000259" key="7">
    <source>
        <dbReference type="Pfam" id="PF00171"/>
    </source>
</evidence>
<name>A0A2V3ITE1_9FLOR</name>
<gene>
    <name evidence="9" type="ORF">BWQ96_04905</name>
</gene>
<evidence type="ECO:0000256" key="4">
    <source>
        <dbReference type="ARBA" id="ARBA00023027"/>
    </source>
</evidence>
<dbReference type="InterPro" id="IPR025703">
    <property type="entry name" value="Bifunct_PutA"/>
</dbReference>
<protein>
    <recommendedName>
        <fullName evidence="2">L-glutamate gamma-semialdehyde dehydrogenase</fullName>
        <ecNumber evidence="2">1.2.1.88</ecNumber>
    </recommendedName>
</protein>
<proteinExistence type="predicted"/>
<keyword evidence="4" id="KW-0520">NAD</keyword>
<dbReference type="OrthoDB" id="310895at2759"/>
<evidence type="ECO:0000313" key="10">
    <source>
        <dbReference type="Proteomes" id="UP000247409"/>
    </source>
</evidence>
<feature type="domain" description="Aldehyde dehydrogenase" evidence="7">
    <location>
        <begin position="553"/>
        <end position="967"/>
    </location>
</feature>
<dbReference type="Gene3D" id="3.40.309.10">
    <property type="entry name" value="Aldehyde Dehydrogenase, Chain A, domain 2"/>
    <property type="match status" value="1"/>
</dbReference>
<evidence type="ECO:0000256" key="2">
    <source>
        <dbReference type="ARBA" id="ARBA00012884"/>
    </source>
</evidence>
<dbReference type="GO" id="GO:0010133">
    <property type="term" value="P:L-proline catabolic process to L-glutamate"/>
    <property type="evidence" value="ECO:0007669"/>
    <property type="project" value="InterPro"/>
</dbReference>
<evidence type="ECO:0000259" key="8">
    <source>
        <dbReference type="Pfam" id="PF01619"/>
    </source>
</evidence>
<dbReference type="EC" id="1.2.1.88" evidence="2"/>
<dbReference type="SUPFAM" id="SSF51730">
    <property type="entry name" value="FAD-linked oxidoreductase"/>
    <property type="match status" value="1"/>
</dbReference>
<dbReference type="InterPro" id="IPR016161">
    <property type="entry name" value="Ald_DH/histidinol_DH"/>
</dbReference>
<dbReference type="InterPro" id="IPR015590">
    <property type="entry name" value="Aldehyde_DH_dom"/>
</dbReference>